<dbReference type="EMBL" id="GBEX01000670">
    <property type="protein sequence ID" value="JAI13890.1"/>
    <property type="molecule type" value="mRNA"/>
</dbReference>
<organism evidence="2">
    <name type="scientific">Crotalus adamanteus</name>
    <name type="common">Eastern diamondback rattlesnake</name>
    <dbReference type="NCBI Taxonomy" id="8729"/>
    <lineage>
        <taxon>Eukaryota</taxon>
        <taxon>Metazoa</taxon>
        <taxon>Chordata</taxon>
        <taxon>Craniata</taxon>
        <taxon>Vertebrata</taxon>
        <taxon>Euteleostomi</taxon>
        <taxon>Lepidosauria</taxon>
        <taxon>Squamata</taxon>
        <taxon>Bifurcata</taxon>
        <taxon>Unidentata</taxon>
        <taxon>Episquamata</taxon>
        <taxon>Toxicofera</taxon>
        <taxon>Serpentes</taxon>
        <taxon>Colubroidea</taxon>
        <taxon>Viperidae</taxon>
        <taxon>Crotalinae</taxon>
        <taxon>Crotalus</taxon>
    </lineage>
</organism>
<proteinExistence type="evidence at transcript level"/>
<accession>A0A0F7Z9L5</accession>
<dbReference type="AlphaFoldDB" id="A0A0F7Z9L5"/>
<name>A0A0F7Z9L5_CROAD</name>
<sequence length="383" mass="42796">MAIAPPRVLLGLCDAAVPPGEGLRWQGAASKLGGSPDWRLPAPVAHPACGSCGAGLLHVVQVDCSLEGSPYHRVINVFACATKSCWGNSESWKVLRSQYLQVPRKKIQDCAGKQVSWATESIFHNSMPVGQEQGRTQAATDWCNGADDWGENCEEASSEPCGISNTFPRETHCAALFQRMSLGKNTGGGFCNLAQEEQIKPSGCVPEFQPYFISVVDEEDYLCWDNLDHAQRLLKEYQQREDVDLEHLMSAGYTTDGFGEKYEKNEAEKKNQIFYKFMKRISSCQEQILRYSWNGQPLFIAHPSADLQTRIPPCNNCKSKRIFEFQLMPALVNMLKTRENDTSIEFGTAVVYTCEKSCWVAGCSSPSEEFIFVQEDPDQQLFK</sequence>
<dbReference type="InterPro" id="IPR007320">
    <property type="entry name" value="PDCD2_C"/>
</dbReference>
<dbReference type="PANTHER" id="PTHR46421">
    <property type="entry name" value="PROGRAMMED CELL DEATH PROTEIN 2-LIKE"/>
    <property type="match status" value="1"/>
</dbReference>
<evidence type="ECO:0000259" key="1">
    <source>
        <dbReference type="Pfam" id="PF04194"/>
    </source>
</evidence>
<dbReference type="GO" id="GO:0005737">
    <property type="term" value="C:cytoplasm"/>
    <property type="evidence" value="ECO:0007669"/>
    <property type="project" value="InterPro"/>
</dbReference>
<dbReference type="Pfam" id="PF04194">
    <property type="entry name" value="PDCD2_C"/>
    <property type="match status" value="1"/>
</dbReference>
<dbReference type="GO" id="GO:0006915">
    <property type="term" value="P:apoptotic process"/>
    <property type="evidence" value="ECO:0007669"/>
    <property type="project" value="TreeGrafter"/>
</dbReference>
<dbReference type="InterPro" id="IPR052815">
    <property type="entry name" value="PDCD2-like_regulator"/>
</dbReference>
<protein>
    <submittedName>
        <fullName evidence="2">Programmed cell death protein 2-like protein</fullName>
    </submittedName>
</protein>
<dbReference type="PANTHER" id="PTHR46421:SF1">
    <property type="entry name" value="PROGRAMMED CELL DEATH PROTEIN 2-LIKE"/>
    <property type="match status" value="1"/>
</dbReference>
<feature type="domain" description="Programmed cell death protein 2 C-terminal" evidence="1">
    <location>
        <begin position="272"/>
        <end position="375"/>
    </location>
</feature>
<reference evidence="2" key="1">
    <citation type="submission" date="2014-05" db="EMBL/GenBank/DDBJ databases">
        <title>The extremes of toxin expression variation revealed in two sympatric snake species.</title>
        <authorList>
            <person name="Margres M.J."/>
            <person name="Wray K.P."/>
            <person name="McGivern J.J."/>
            <person name="Seavy M."/>
            <person name="Sanader D."/>
            <person name="Facente J."/>
            <person name="Rokyta D.R."/>
        </authorList>
    </citation>
    <scope>NUCLEOTIDE SEQUENCE</scope>
</reference>
<evidence type="ECO:0000313" key="2">
    <source>
        <dbReference type="EMBL" id="JAI13890.1"/>
    </source>
</evidence>